<dbReference type="InParanoid" id="A0A5J5ETS4"/>
<evidence type="ECO:0008006" key="4">
    <source>
        <dbReference type="Google" id="ProtNLM"/>
    </source>
</evidence>
<dbReference type="EMBL" id="VXIS01000125">
    <property type="protein sequence ID" value="KAA8902919.1"/>
    <property type="molecule type" value="Genomic_DNA"/>
</dbReference>
<reference evidence="2 3" key="1">
    <citation type="submission" date="2019-09" db="EMBL/GenBank/DDBJ databases">
        <title>Draft genome of the ectomycorrhizal ascomycete Sphaerosporella brunnea.</title>
        <authorList>
            <consortium name="DOE Joint Genome Institute"/>
            <person name="Benucci G.M."/>
            <person name="Marozzi G."/>
            <person name="Antonielli L."/>
            <person name="Sanchez S."/>
            <person name="Marco P."/>
            <person name="Wang X."/>
            <person name="Falini L.B."/>
            <person name="Barry K."/>
            <person name="Haridas S."/>
            <person name="Lipzen A."/>
            <person name="Labutti K."/>
            <person name="Grigoriev I.V."/>
            <person name="Murat C."/>
            <person name="Martin F."/>
            <person name="Albertini E."/>
            <person name="Donnini D."/>
            <person name="Bonito G."/>
        </authorList>
    </citation>
    <scope>NUCLEOTIDE SEQUENCE [LARGE SCALE GENOMIC DNA]</scope>
    <source>
        <strain evidence="2 3">Sb_GMNB300</strain>
    </source>
</reference>
<evidence type="ECO:0000256" key="1">
    <source>
        <dbReference type="SAM" id="SignalP"/>
    </source>
</evidence>
<evidence type="ECO:0000313" key="2">
    <source>
        <dbReference type="EMBL" id="KAA8902919.1"/>
    </source>
</evidence>
<keyword evidence="1" id="KW-0732">Signal</keyword>
<feature type="chain" id="PRO_5023930500" description="Secreted protein" evidence="1">
    <location>
        <begin position="24"/>
        <end position="77"/>
    </location>
</feature>
<comment type="caution">
    <text evidence="2">The sequence shown here is derived from an EMBL/GenBank/DDBJ whole genome shotgun (WGS) entry which is preliminary data.</text>
</comment>
<protein>
    <recommendedName>
        <fullName evidence="4">Secreted protein</fullName>
    </recommendedName>
</protein>
<dbReference type="AlphaFoldDB" id="A0A5J5ETS4"/>
<sequence>MWWRPLWINFSIQPCLLTPFVLATRRIITQESVSPPTFDRIQSNANGAALRLRFAATCATCLIIQTLTLTQHRYDRL</sequence>
<accession>A0A5J5ETS4</accession>
<proteinExistence type="predicted"/>
<name>A0A5J5ETS4_9PEZI</name>
<keyword evidence="3" id="KW-1185">Reference proteome</keyword>
<feature type="signal peptide" evidence="1">
    <location>
        <begin position="1"/>
        <end position="23"/>
    </location>
</feature>
<organism evidence="2 3">
    <name type="scientific">Sphaerosporella brunnea</name>
    <dbReference type="NCBI Taxonomy" id="1250544"/>
    <lineage>
        <taxon>Eukaryota</taxon>
        <taxon>Fungi</taxon>
        <taxon>Dikarya</taxon>
        <taxon>Ascomycota</taxon>
        <taxon>Pezizomycotina</taxon>
        <taxon>Pezizomycetes</taxon>
        <taxon>Pezizales</taxon>
        <taxon>Pyronemataceae</taxon>
        <taxon>Sphaerosporella</taxon>
    </lineage>
</organism>
<gene>
    <name evidence="2" type="ORF">FN846DRAFT_954936</name>
</gene>
<dbReference type="Proteomes" id="UP000326924">
    <property type="component" value="Unassembled WGS sequence"/>
</dbReference>
<evidence type="ECO:0000313" key="3">
    <source>
        <dbReference type="Proteomes" id="UP000326924"/>
    </source>
</evidence>